<reference evidence="1" key="1">
    <citation type="submission" date="2021-04" db="EMBL/GenBank/DDBJ databases">
        <title>Proteiniclasticum sedimins sp. nov., an obligate anaerobic bacterium isolated from anaerobic sludge.</title>
        <authorList>
            <person name="Liu J."/>
        </authorList>
    </citation>
    <scope>NUCLEOTIDE SEQUENCE</scope>
    <source>
        <strain evidence="1">BAD-10</strain>
    </source>
</reference>
<keyword evidence="2" id="KW-1185">Reference proteome</keyword>
<gene>
    <name evidence="1" type="ORF">KCG48_02375</name>
</gene>
<protein>
    <submittedName>
        <fullName evidence="1">Late competence development ComFB family protein</fullName>
    </submittedName>
</protein>
<dbReference type="RefSeq" id="WP_211799694.1">
    <property type="nucleotide sequence ID" value="NZ_JAGSCS010000002.1"/>
</dbReference>
<dbReference type="InterPro" id="IPR019657">
    <property type="entry name" value="ComFB"/>
</dbReference>
<comment type="caution">
    <text evidence="1">The sequence shown here is derived from an EMBL/GenBank/DDBJ whole genome shotgun (WGS) entry which is preliminary data.</text>
</comment>
<organism evidence="1 2">
    <name type="scientific">Proteiniclasticum sediminis</name>
    <dbReference type="NCBI Taxonomy" id="2804028"/>
    <lineage>
        <taxon>Bacteria</taxon>
        <taxon>Bacillati</taxon>
        <taxon>Bacillota</taxon>
        <taxon>Clostridia</taxon>
        <taxon>Eubacteriales</taxon>
        <taxon>Clostridiaceae</taxon>
        <taxon>Proteiniclasticum</taxon>
    </lineage>
</organism>
<dbReference type="EMBL" id="JAGSCS010000002">
    <property type="protein sequence ID" value="MBR0575178.1"/>
    <property type="molecule type" value="Genomic_DNA"/>
</dbReference>
<evidence type="ECO:0000313" key="1">
    <source>
        <dbReference type="EMBL" id="MBR0575178.1"/>
    </source>
</evidence>
<name>A0A941CPT6_9CLOT</name>
<accession>A0A941CPT6</accession>
<dbReference type="AlphaFoldDB" id="A0A941CPT6"/>
<evidence type="ECO:0000313" key="2">
    <source>
        <dbReference type="Proteomes" id="UP000675379"/>
    </source>
</evidence>
<sequence length="91" mass="10620">MPKNYMEVLVDSMLPPLVRSHEHLKDCLRCQEDIRAIALNQLQPLYMVSDKGRIYAKLKEFDHQFQSDIIQALSRAMAVVEDNPHHEEPSF</sequence>
<dbReference type="Proteomes" id="UP000675379">
    <property type="component" value="Unassembled WGS sequence"/>
</dbReference>
<proteinExistence type="predicted"/>
<dbReference type="Pfam" id="PF10719">
    <property type="entry name" value="ComFB"/>
    <property type="match status" value="1"/>
</dbReference>